<keyword evidence="3" id="KW-1185">Reference proteome</keyword>
<reference evidence="2 3" key="1">
    <citation type="journal article" date="2011" name="J. Bacteriol.">
        <title>Genome sequence of Methyloversatilis universalis FAM5T, a methylotrophic representative of the order Rhodocyclales.</title>
        <authorList>
            <person name="Kittichotirat W."/>
            <person name="Good N.M."/>
            <person name="Hall R."/>
            <person name="Bringel F."/>
            <person name="Lajus A."/>
            <person name="Medigue C."/>
            <person name="Smalley N.E."/>
            <person name="Beck D."/>
            <person name="Bumgarner R."/>
            <person name="Vuilleumier S."/>
            <person name="Kalyuzhnaya M.G."/>
        </authorList>
    </citation>
    <scope>NUCLEOTIDE SEQUENCE [LARGE SCALE GENOMIC DNA]</scope>
    <source>
        <strain evidence="3">ATCC BAA-1314 / JCM 13912 / FAM5</strain>
    </source>
</reference>
<sequence length="611" mass="67470">MSSFASRRRLSGLIAVTVLACSGLAAAASPWAGDLAPIAPADWNRARAAHLLERAGFGGTPEEVDALAKLTPAQAVRRLVRFEGVPATTLPPFEHSGVFDDGLDPFPASRPATTDLARAQGEALGVQVKQDGNRRMQPVVNKFFYWLRASRLETDRVAYWWANRMLTSPRPLEERMALFWHGHFATNEEKVRDYRKMLAQLDLFQKQGLGNFRTLLIGVAQDPAMLAFLDAGVNVKGAPNENFAREIMELFTMGVGHYGEQDIREAARAFTGWNFRGTAFHIDADRHDDGPKEVLGRHGRFDGVQVIDIILDQPVTPEFLASKLYRHFVREDIDPALAAELGRRLKAANYEIAPFLEGLFLSRDFYAPESVATRIKGPVELLVSTYRKLGLAEVPGVPDFNETTSALGQRLMHPPTVAGWAQGRSWITPGLLLERGNFALDLVLPDINYIPGDRYPLAQAGYEIRDLHERVRSGQDLTTATKPGGGAGGMEMMAMSTMNGDRNEDFNTRYGSYRGWQMAVERVKPIPRTVARLDLTGMVLGAGCRTPEQAVGYLEGRFLSVPLDAATRGKLSAFLQKELGTADLKAAASYAEDPLRVLLHLLLSRPEYQLG</sequence>
<evidence type="ECO:0000313" key="2">
    <source>
        <dbReference type="EMBL" id="EGK70193.1"/>
    </source>
</evidence>
<accession>F5RGY9</accession>
<proteinExistence type="predicted"/>
<gene>
    <name evidence="2" type="ORF">METUNv1_03581</name>
</gene>
<organism evidence="2 3">
    <name type="scientific">Methyloversatilis universalis (strain ATCC BAA-1314 / DSM 25237 / JCM 13912 / CCUG 52030 / FAM5)</name>
    <dbReference type="NCBI Taxonomy" id="1000565"/>
    <lineage>
        <taxon>Bacteria</taxon>
        <taxon>Pseudomonadati</taxon>
        <taxon>Pseudomonadota</taxon>
        <taxon>Betaproteobacteria</taxon>
        <taxon>Nitrosomonadales</taxon>
        <taxon>Sterolibacteriaceae</taxon>
        <taxon>Methyloversatilis</taxon>
    </lineage>
</organism>
<comment type="caution">
    <text evidence="2">The sequence shown here is derived from an EMBL/GenBank/DDBJ whole genome shotgun (WGS) entry which is preliminary data.</text>
</comment>
<dbReference type="RefSeq" id="WP_008064084.1">
    <property type="nucleotide sequence ID" value="NZ_AFHG01000058.1"/>
</dbReference>
<dbReference type="AlphaFoldDB" id="F5RGY9"/>
<dbReference type="Proteomes" id="UP000005019">
    <property type="component" value="Unassembled WGS sequence"/>
</dbReference>
<evidence type="ECO:0000256" key="1">
    <source>
        <dbReference type="SAM" id="SignalP"/>
    </source>
</evidence>
<keyword evidence="1" id="KW-0732">Signal</keyword>
<dbReference type="STRING" id="1000565.METUNv1_03581"/>
<dbReference type="InterPro" id="IPR014917">
    <property type="entry name" value="DUF1800"/>
</dbReference>
<protein>
    <recommendedName>
        <fullName evidence="4">DUF1800 domain-containing protein</fullName>
    </recommendedName>
</protein>
<evidence type="ECO:0000313" key="3">
    <source>
        <dbReference type="Proteomes" id="UP000005019"/>
    </source>
</evidence>
<evidence type="ECO:0008006" key="4">
    <source>
        <dbReference type="Google" id="ProtNLM"/>
    </source>
</evidence>
<dbReference type="PROSITE" id="PS51257">
    <property type="entry name" value="PROKAR_LIPOPROTEIN"/>
    <property type="match status" value="1"/>
</dbReference>
<dbReference type="OrthoDB" id="9772295at2"/>
<dbReference type="EMBL" id="AFHG01000058">
    <property type="protein sequence ID" value="EGK70193.1"/>
    <property type="molecule type" value="Genomic_DNA"/>
</dbReference>
<dbReference type="eggNOG" id="COG5267">
    <property type="taxonomic scope" value="Bacteria"/>
</dbReference>
<feature type="signal peptide" evidence="1">
    <location>
        <begin position="1"/>
        <end position="27"/>
    </location>
</feature>
<feature type="chain" id="PRO_5003331066" description="DUF1800 domain-containing protein" evidence="1">
    <location>
        <begin position="28"/>
        <end position="611"/>
    </location>
</feature>
<dbReference type="Pfam" id="PF08811">
    <property type="entry name" value="DUF1800"/>
    <property type="match status" value="1"/>
</dbReference>
<name>F5RGY9_METUF</name>